<dbReference type="EMBL" id="BK016111">
    <property type="protein sequence ID" value="DAF95908.1"/>
    <property type="molecule type" value="Genomic_DNA"/>
</dbReference>
<protein>
    <submittedName>
        <fullName evidence="2">Uncharacterized protein</fullName>
    </submittedName>
</protein>
<accession>A0A8S5UNA6</accession>
<sequence length="92" mass="10521">MINLFLFLGVFSVVTLLVAFAAAFVLLLLQKWGVIEYVQVHGNDFFSEMFQCNFCLSWWTGCFFAVLFAIMLGEGYFLLIPVFSTALTRKML</sequence>
<evidence type="ECO:0000256" key="1">
    <source>
        <dbReference type="SAM" id="Phobius"/>
    </source>
</evidence>
<name>A0A8S5UNA6_9CAUD</name>
<keyword evidence="1" id="KW-0812">Transmembrane</keyword>
<keyword evidence="1" id="KW-1133">Transmembrane helix</keyword>
<proteinExistence type="predicted"/>
<keyword evidence="1" id="KW-0472">Membrane</keyword>
<evidence type="ECO:0000313" key="2">
    <source>
        <dbReference type="EMBL" id="DAF95908.1"/>
    </source>
</evidence>
<organism evidence="2">
    <name type="scientific">Siphoviridae sp. ctzr51</name>
    <dbReference type="NCBI Taxonomy" id="2825751"/>
    <lineage>
        <taxon>Viruses</taxon>
        <taxon>Duplodnaviria</taxon>
        <taxon>Heunggongvirae</taxon>
        <taxon>Uroviricota</taxon>
        <taxon>Caudoviricetes</taxon>
    </lineage>
</organism>
<reference evidence="2" key="1">
    <citation type="journal article" date="2021" name="Proc. Natl. Acad. Sci. U.S.A.">
        <title>A Catalog of Tens of Thousands of Viruses from Human Metagenomes Reveals Hidden Associations with Chronic Diseases.</title>
        <authorList>
            <person name="Tisza M.J."/>
            <person name="Buck C.B."/>
        </authorList>
    </citation>
    <scope>NUCLEOTIDE SEQUENCE</scope>
    <source>
        <strain evidence="2">Ctzr51</strain>
    </source>
</reference>
<feature type="transmembrane region" description="Helical" evidence="1">
    <location>
        <begin position="56"/>
        <end position="83"/>
    </location>
</feature>